<comment type="caution">
    <text evidence="5">The sequence shown here is derived from an EMBL/GenBank/DDBJ whole genome shotgun (WGS) entry which is preliminary data.</text>
</comment>
<name>A0A2G9C2V8_9BURK</name>
<dbReference type="PROSITE" id="PS00550">
    <property type="entry name" value="HEMERYTHRINS"/>
    <property type="match status" value="1"/>
</dbReference>
<dbReference type="GO" id="GO:0046872">
    <property type="term" value="F:metal ion binding"/>
    <property type="evidence" value="ECO:0007669"/>
    <property type="project" value="UniProtKB-KW"/>
</dbReference>
<evidence type="ECO:0000256" key="2">
    <source>
        <dbReference type="ARBA" id="ARBA00022723"/>
    </source>
</evidence>
<dbReference type="InterPro" id="IPR012312">
    <property type="entry name" value="Hemerythrin-like"/>
</dbReference>
<dbReference type="OrthoDB" id="5296936at2"/>
<dbReference type="Proteomes" id="UP000231501">
    <property type="component" value="Unassembled WGS sequence"/>
</dbReference>
<organism evidence="5 6">
    <name type="scientific">Roseateles chitinivorans</name>
    <dbReference type="NCBI Taxonomy" id="2917965"/>
    <lineage>
        <taxon>Bacteria</taxon>
        <taxon>Pseudomonadati</taxon>
        <taxon>Pseudomonadota</taxon>
        <taxon>Betaproteobacteria</taxon>
        <taxon>Burkholderiales</taxon>
        <taxon>Sphaerotilaceae</taxon>
        <taxon>Roseateles</taxon>
    </lineage>
</organism>
<dbReference type="CDD" id="cd12107">
    <property type="entry name" value="Hemerythrin"/>
    <property type="match status" value="1"/>
</dbReference>
<accession>A0A2G9C2V8</accession>
<dbReference type="NCBIfam" id="TIGR02481">
    <property type="entry name" value="hemeryth_dom"/>
    <property type="match status" value="1"/>
</dbReference>
<dbReference type="EMBL" id="PEOG01000102">
    <property type="protein sequence ID" value="PIM50756.1"/>
    <property type="molecule type" value="Genomic_DNA"/>
</dbReference>
<gene>
    <name evidence="5" type="ORF">CS062_23380</name>
</gene>
<dbReference type="InterPro" id="IPR016131">
    <property type="entry name" value="Haemerythrin_Fe_BS"/>
</dbReference>
<protein>
    <submittedName>
        <fullName evidence="5">Hemerythrin</fullName>
    </submittedName>
</protein>
<dbReference type="SUPFAM" id="SSF47188">
    <property type="entry name" value="Hemerythrin-like"/>
    <property type="match status" value="1"/>
</dbReference>
<feature type="domain" description="Hemerythrin-like" evidence="4">
    <location>
        <begin position="16"/>
        <end position="122"/>
    </location>
</feature>
<sequence>MSTLAWTAELVLNQPELDHTHEEFVELLNRYGDMLDRGEDALPAFKALLAHTEAHFAMEERWMAATGFEPENCHSSQHAMVLNVMREVVRYAEDLGDREPLGIVRTELSQWFPGHAEMMDAALVYTMEQRGFDPKTGVCRDPIPAPAAAGEPVSACGSSSCGH</sequence>
<dbReference type="AlphaFoldDB" id="A0A2G9C2V8"/>
<dbReference type="Pfam" id="PF01814">
    <property type="entry name" value="Hemerythrin"/>
    <property type="match status" value="1"/>
</dbReference>
<evidence type="ECO:0000256" key="1">
    <source>
        <dbReference type="ARBA" id="ARBA00010587"/>
    </source>
</evidence>
<proteinExistence type="inferred from homology"/>
<dbReference type="InterPro" id="IPR035938">
    <property type="entry name" value="Hemerythrin-like_sf"/>
</dbReference>
<reference evidence="5 6" key="1">
    <citation type="submission" date="2017-11" db="EMBL/GenBank/DDBJ databases">
        <title>Draft genome sequence of Mitsuaria sp. HWN-4.</title>
        <authorList>
            <person name="Gundlapally S.R."/>
        </authorList>
    </citation>
    <scope>NUCLEOTIDE SEQUENCE [LARGE SCALE GENOMIC DNA]</scope>
    <source>
        <strain evidence="5 6">HWN-4</strain>
    </source>
</reference>
<keyword evidence="3" id="KW-0408">Iron</keyword>
<keyword evidence="2" id="KW-0479">Metal-binding</keyword>
<dbReference type="Gene3D" id="1.20.120.50">
    <property type="entry name" value="Hemerythrin-like"/>
    <property type="match status" value="1"/>
</dbReference>
<dbReference type="InterPro" id="IPR012827">
    <property type="entry name" value="Hemerythrin_metal-bd"/>
</dbReference>
<comment type="similarity">
    <text evidence="1">Belongs to the hemerythrin family.</text>
</comment>
<keyword evidence="6" id="KW-1185">Reference proteome</keyword>
<evidence type="ECO:0000313" key="5">
    <source>
        <dbReference type="EMBL" id="PIM50756.1"/>
    </source>
</evidence>
<dbReference type="RefSeq" id="WP_099864144.1">
    <property type="nucleotide sequence ID" value="NZ_PEOG01000102.1"/>
</dbReference>
<evidence type="ECO:0000256" key="3">
    <source>
        <dbReference type="ARBA" id="ARBA00023004"/>
    </source>
</evidence>
<evidence type="ECO:0000313" key="6">
    <source>
        <dbReference type="Proteomes" id="UP000231501"/>
    </source>
</evidence>
<evidence type="ECO:0000259" key="4">
    <source>
        <dbReference type="Pfam" id="PF01814"/>
    </source>
</evidence>